<feature type="transmembrane region" description="Helical" evidence="1">
    <location>
        <begin position="54"/>
        <end position="72"/>
    </location>
</feature>
<comment type="caution">
    <text evidence="2">The sequence shown here is derived from an EMBL/GenBank/DDBJ whole genome shotgun (WGS) entry which is preliminary data.</text>
</comment>
<keyword evidence="3" id="KW-1185">Reference proteome</keyword>
<name>A0ABT9YHC6_9BACI</name>
<evidence type="ECO:0000313" key="3">
    <source>
        <dbReference type="Proteomes" id="UP001225034"/>
    </source>
</evidence>
<feature type="transmembrane region" description="Helical" evidence="1">
    <location>
        <begin position="20"/>
        <end position="42"/>
    </location>
</feature>
<dbReference type="RefSeq" id="WP_306982114.1">
    <property type="nucleotide sequence ID" value="NZ_JAUSUA010000002.1"/>
</dbReference>
<dbReference type="Proteomes" id="UP001225034">
    <property type="component" value="Unassembled WGS sequence"/>
</dbReference>
<protein>
    <submittedName>
        <fullName evidence="2">Integral membrane protein</fullName>
    </submittedName>
</protein>
<gene>
    <name evidence="2" type="ORF">J2S05_001900</name>
</gene>
<organism evidence="2 3">
    <name type="scientific">Alkalicoccobacillus murimartini</name>
    <dbReference type="NCBI Taxonomy" id="171685"/>
    <lineage>
        <taxon>Bacteria</taxon>
        <taxon>Bacillati</taxon>
        <taxon>Bacillota</taxon>
        <taxon>Bacilli</taxon>
        <taxon>Bacillales</taxon>
        <taxon>Bacillaceae</taxon>
        <taxon>Alkalicoccobacillus</taxon>
    </lineage>
</organism>
<sequence length="249" mass="29071">MTERKLVKEMMMFELRNMTVKNGFLFIVLSAFAIYFFSQFLFYGDFDIVNGNKAASFSTDIMVLAYSFYMITSIRSKAFKLQPLKDGLYASPFMILLRTMPIKDETIIKSRIYLFLLLAILINSLHISIIYFFAPGLQEWITPELFPFWLVIWNMLTLSIGIWMTMSEPGAVYSKRYLTVFSLIFYLLVLLVMFAIIHFTGYGIFGGILYLSNLYPVPTMILSLVLGTISTIFAFYYMKHYMRKVDYHV</sequence>
<evidence type="ECO:0000256" key="1">
    <source>
        <dbReference type="SAM" id="Phobius"/>
    </source>
</evidence>
<feature type="transmembrane region" description="Helical" evidence="1">
    <location>
        <begin position="217"/>
        <end position="238"/>
    </location>
</feature>
<dbReference type="EMBL" id="JAUSUA010000002">
    <property type="protein sequence ID" value="MDQ0207101.1"/>
    <property type="molecule type" value="Genomic_DNA"/>
</dbReference>
<accession>A0ABT9YHC6</accession>
<proteinExistence type="predicted"/>
<keyword evidence="1" id="KW-0812">Transmembrane</keyword>
<feature type="transmembrane region" description="Helical" evidence="1">
    <location>
        <begin position="178"/>
        <end position="211"/>
    </location>
</feature>
<feature type="transmembrane region" description="Helical" evidence="1">
    <location>
        <begin position="146"/>
        <end position="166"/>
    </location>
</feature>
<feature type="transmembrane region" description="Helical" evidence="1">
    <location>
        <begin position="112"/>
        <end position="134"/>
    </location>
</feature>
<keyword evidence="1" id="KW-1133">Transmembrane helix</keyword>
<reference evidence="2 3" key="1">
    <citation type="submission" date="2023-07" db="EMBL/GenBank/DDBJ databases">
        <title>Genomic Encyclopedia of Type Strains, Phase IV (KMG-IV): sequencing the most valuable type-strain genomes for metagenomic binning, comparative biology and taxonomic classification.</title>
        <authorList>
            <person name="Goeker M."/>
        </authorList>
    </citation>
    <scope>NUCLEOTIDE SEQUENCE [LARGE SCALE GENOMIC DNA]</scope>
    <source>
        <strain evidence="2 3">DSM 19154</strain>
    </source>
</reference>
<keyword evidence="1" id="KW-0472">Membrane</keyword>
<evidence type="ECO:0000313" key="2">
    <source>
        <dbReference type="EMBL" id="MDQ0207101.1"/>
    </source>
</evidence>